<dbReference type="EMBL" id="CM047587">
    <property type="protein sequence ID" value="KAI9908323.1"/>
    <property type="molecule type" value="Genomic_DNA"/>
</dbReference>
<evidence type="ECO:0000313" key="1">
    <source>
        <dbReference type="EMBL" id="KAI9908323.1"/>
    </source>
</evidence>
<evidence type="ECO:0000313" key="2">
    <source>
        <dbReference type="Proteomes" id="UP001163321"/>
    </source>
</evidence>
<comment type="caution">
    <text evidence="1">The sequence shown here is derived from an EMBL/GenBank/DDBJ whole genome shotgun (WGS) entry which is preliminary data.</text>
</comment>
<name>A0ACC0VR15_9STRA</name>
<dbReference type="Proteomes" id="UP001163321">
    <property type="component" value="Chromosome 8"/>
</dbReference>
<protein>
    <submittedName>
        <fullName evidence="1">Uncharacterized protein</fullName>
    </submittedName>
</protein>
<reference evidence="1 2" key="1">
    <citation type="journal article" date="2022" name="bioRxiv">
        <title>The genome of the oomycete Peronosclerospora sorghi, a cosmopolitan pathogen of maize and sorghum, is inflated with dispersed pseudogenes.</title>
        <authorList>
            <person name="Fletcher K."/>
            <person name="Martin F."/>
            <person name="Isakeit T."/>
            <person name="Cavanaugh K."/>
            <person name="Magill C."/>
            <person name="Michelmore R."/>
        </authorList>
    </citation>
    <scope>NUCLEOTIDE SEQUENCE [LARGE SCALE GENOMIC DNA]</scope>
    <source>
        <strain evidence="1">P6</strain>
    </source>
</reference>
<accession>A0ACC0VR15</accession>
<proteinExistence type="predicted"/>
<gene>
    <name evidence="1" type="ORF">PsorP6_004217</name>
</gene>
<keyword evidence="2" id="KW-1185">Reference proteome</keyword>
<organism evidence="1 2">
    <name type="scientific">Peronosclerospora sorghi</name>
    <dbReference type="NCBI Taxonomy" id="230839"/>
    <lineage>
        <taxon>Eukaryota</taxon>
        <taxon>Sar</taxon>
        <taxon>Stramenopiles</taxon>
        <taxon>Oomycota</taxon>
        <taxon>Peronosporomycetes</taxon>
        <taxon>Peronosporales</taxon>
        <taxon>Peronosporaceae</taxon>
        <taxon>Peronosclerospora</taxon>
    </lineage>
</organism>
<sequence>MNLKSSGTGATRFAQEVEAQVIQQKFEALVVVLGAVEDEKVLTAGSECFKWLVMFTVDDLAAYTTATGANGINTTLSVSAKLVLHAVSDASATCVCRLINQILLKLGPILPTPTVQKILGSLCSRLAATKLPSLVQSLCMVFARLVPSHGPDLLNVLEQMPPLPSQVGQF</sequence>